<feature type="domain" description="DUF2382" evidence="2">
    <location>
        <begin position="212"/>
        <end position="324"/>
    </location>
</feature>
<gene>
    <name evidence="4" type="ORF">N288_02005</name>
</gene>
<name>U5L523_9BACI</name>
<sequence>MNDNKKFIGVFDTQEEAIKKIDDLKLQGYGESDIYAVAKDADDISMVRGRTGAEVEGTDADGGSWLDKFMSFLTGEDEVRGGMQNMGLTDAEADRYYSDIQAGKILLYVDKDYDQYYGERTLANEANPTSPAAPTLDATGYGAVTGPNNTAGTAGMANTAGMRTGRLTDEPDGYVEGVKADELTGSADVEGVKADKLNGYADEDDLTDEQRLRLREERLQVDKERVQTGEVHVEKDVVEEERSVDVNVSHDEVYVERRKVDGQAVDGDAGPIVDDNDDIRIPITEERLEVTKKPVVTEELVVGKRKVEDTETVRDTVKREKAHVDGADDYDEDDRDSGTAYLGSDQDDSMADRMDDRGRF</sequence>
<keyword evidence="5" id="KW-1185">Reference proteome</keyword>
<dbReference type="HOGENOM" id="CLU_059182_0_0_9"/>
<evidence type="ECO:0008006" key="6">
    <source>
        <dbReference type="Google" id="ProtNLM"/>
    </source>
</evidence>
<dbReference type="Pfam" id="PF11181">
    <property type="entry name" value="YflT"/>
    <property type="match status" value="1"/>
</dbReference>
<dbReference type="EMBL" id="CP006643">
    <property type="protein sequence ID" value="AGX02368.1"/>
    <property type="molecule type" value="Genomic_DNA"/>
</dbReference>
<evidence type="ECO:0000313" key="5">
    <source>
        <dbReference type="Proteomes" id="UP000017805"/>
    </source>
</evidence>
<evidence type="ECO:0000259" key="2">
    <source>
        <dbReference type="Pfam" id="PF09557"/>
    </source>
</evidence>
<accession>U5L523</accession>
<proteinExistence type="predicted"/>
<dbReference type="InterPro" id="IPR019060">
    <property type="entry name" value="DUF2382"/>
</dbReference>
<dbReference type="KEGG" id="bif:N288_02005"/>
<dbReference type="NCBIfam" id="TIGR02271">
    <property type="entry name" value="YsnF/AvaK domain"/>
    <property type="match status" value="1"/>
</dbReference>
<organism evidence="4 5">
    <name type="scientific">Bacillus infantis NRRL B-14911</name>
    <dbReference type="NCBI Taxonomy" id="1367477"/>
    <lineage>
        <taxon>Bacteria</taxon>
        <taxon>Bacillati</taxon>
        <taxon>Bacillota</taxon>
        <taxon>Bacilli</taxon>
        <taxon>Bacillales</taxon>
        <taxon>Bacillaceae</taxon>
        <taxon>Bacillus</taxon>
    </lineage>
</organism>
<evidence type="ECO:0000256" key="1">
    <source>
        <dbReference type="SAM" id="MobiDB-lite"/>
    </source>
</evidence>
<evidence type="ECO:0000313" key="4">
    <source>
        <dbReference type="EMBL" id="AGX02368.1"/>
    </source>
</evidence>
<feature type="compositionally biased region" description="Basic and acidic residues" evidence="1">
    <location>
        <begin position="308"/>
        <end position="326"/>
    </location>
</feature>
<dbReference type="Proteomes" id="UP000017805">
    <property type="component" value="Chromosome"/>
</dbReference>
<feature type="compositionally biased region" description="Basic and acidic residues" evidence="1">
    <location>
        <begin position="350"/>
        <end position="360"/>
    </location>
</feature>
<feature type="domain" description="General stress protein 17M-like" evidence="3">
    <location>
        <begin position="7"/>
        <end position="103"/>
    </location>
</feature>
<feature type="region of interest" description="Disordered" evidence="1">
    <location>
        <begin position="308"/>
        <end position="360"/>
    </location>
</feature>
<dbReference type="PATRIC" id="fig|1367477.3.peg.344"/>
<evidence type="ECO:0000259" key="3">
    <source>
        <dbReference type="Pfam" id="PF11181"/>
    </source>
</evidence>
<dbReference type="InterPro" id="IPR052967">
    <property type="entry name" value="Stress_Response_Assoc"/>
</dbReference>
<dbReference type="PANTHER" id="PTHR38463">
    <property type="entry name" value="STRESS RESPONSE PROTEIN YSNF"/>
    <property type="match status" value="1"/>
</dbReference>
<reference evidence="4 5" key="1">
    <citation type="submission" date="2013-07" db="EMBL/GenBank/DDBJ databases">
        <title>Complete genome sequence of Bacillus infantis NRRL B-14911 that has potential to induce cardiac disease by antigenic mimicry.</title>
        <authorList>
            <person name="Massilamany C."/>
            <person name="Smith T.P.L."/>
            <person name="Loy J.D."/>
            <person name="Barletta R."/>
            <person name="Reddy J."/>
        </authorList>
    </citation>
    <scope>NUCLEOTIDE SEQUENCE [LARGE SCALE GENOMIC DNA]</scope>
    <source>
        <strain evidence="4 5">NRRL B-14911</strain>
    </source>
</reference>
<dbReference type="PANTHER" id="PTHR38463:SF1">
    <property type="entry name" value="STRESS RESPONSE PROTEIN YSNF"/>
    <property type="match status" value="1"/>
</dbReference>
<dbReference type="InterPro" id="IPR025889">
    <property type="entry name" value="GSP17M-like_dom"/>
</dbReference>
<protein>
    <recommendedName>
        <fullName evidence="6">Stress response protein ysnF</fullName>
    </recommendedName>
</protein>
<dbReference type="STRING" id="1367477.N288_02005"/>
<dbReference type="Pfam" id="PF09557">
    <property type="entry name" value="DUF2382"/>
    <property type="match status" value="1"/>
</dbReference>
<dbReference type="AlphaFoldDB" id="U5L523"/>